<dbReference type="EMBL" id="OX459942">
    <property type="protein sequence ID" value="CAI9177060.1"/>
    <property type="molecule type" value="Genomic_DNA"/>
</dbReference>
<gene>
    <name evidence="2" type="ORF">MRATA1EN1_LOCUS26022</name>
</gene>
<sequence>MHRVASTIKNYLAQMSIMLRPRKRVLFYHPAVLCLVAQLCPILWDPMDCSPPGLSVCGDSPGKNTGVGCHVLLQRIFPTQGSNPSLLHCRQILYHRSHQGSPFTTLNELYLYCKFPVGYFSHPNERPNTNIVDTEA</sequence>
<keyword evidence="1" id="KW-0472">Membrane</keyword>
<reference evidence="2" key="1">
    <citation type="submission" date="2023-04" db="EMBL/GenBank/DDBJ databases">
        <authorList>
            <consortium name="ELIXIR-Norway"/>
        </authorList>
    </citation>
    <scope>NUCLEOTIDE SEQUENCE [LARGE SCALE GENOMIC DNA]</scope>
</reference>
<protein>
    <submittedName>
        <fullName evidence="2">Uncharacterized protein</fullName>
    </submittedName>
</protein>
<evidence type="ECO:0000313" key="2">
    <source>
        <dbReference type="EMBL" id="CAI9177060.1"/>
    </source>
</evidence>
<organism evidence="2 3">
    <name type="scientific">Rangifer tarandus platyrhynchus</name>
    <name type="common">Svalbard reindeer</name>
    <dbReference type="NCBI Taxonomy" id="3082113"/>
    <lineage>
        <taxon>Eukaryota</taxon>
        <taxon>Metazoa</taxon>
        <taxon>Chordata</taxon>
        <taxon>Craniata</taxon>
        <taxon>Vertebrata</taxon>
        <taxon>Euteleostomi</taxon>
        <taxon>Mammalia</taxon>
        <taxon>Eutheria</taxon>
        <taxon>Laurasiatheria</taxon>
        <taxon>Artiodactyla</taxon>
        <taxon>Ruminantia</taxon>
        <taxon>Pecora</taxon>
        <taxon>Cervidae</taxon>
        <taxon>Odocoileinae</taxon>
        <taxon>Rangifer</taxon>
    </lineage>
</organism>
<accession>A0ABN8ZT29</accession>
<dbReference type="Proteomes" id="UP001176941">
    <property type="component" value="Chromosome 6"/>
</dbReference>
<keyword evidence="3" id="KW-1185">Reference proteome</keyword>
<keyword evidence="1" id="KW-0812">Transmembrane</keyword>
<evidence type="ECO:0000313" key="3">
    <source>
        <dbReference type="Proteomes" id="UP001176941"/>
    </source>
</evidence>
<evidence type="ECO:0000256" key="1">
    <source>
        <dbReference type="SAM" id="Phobius"/>
    </source>
</evidence>
<proteinExistence type="predicted"/>
<feature type="transmembrane region" description="Helical" evidence="1">
    <location>
        <begin position="25"/>
        <end position="44"/>
    </location>
</feature>
<name>A0ABN8ZT29_RANTA</name>
<keyword evidence="1" id="KW-1133">Transmembrane helix</keyword>